<proteinExistence type="predicted"/>
<dbReference type="SUPFAM" id="SSF53474">
    <property type="entry name" value="alpha/beta-Hydrolases"/>
    <property type="match status" value="1"/>
</dbReference>
<dbReference type="Gene3D" id="3.40.50.1820">
    <property type="entry name" value="alpha/beta hydrolase"/>
    <property type="match status" value="1"/>
</dbReference>
<dbReference type="EMBL" id="JAXBLV010000230">
    <property type="protein sequence ID" value="MDY3563056.1"/>
    <property type="molecule type" value="Genomic_DNA"/>
</dbReference>
<evidence type="ECO:0000313" key="1">
    <source>
        <dbReference type="EMBL" id="MDY3563056.1"/>
    </source>
</evidence>
<dbReference type="Pfam" id="PF00756">
    <property type="entry name" value="Esterase"/>
    <property type="match status" value="1"/>
</dbReference>
<accession>A0ABU5F6T0</accession>
<evidence type="ECO:0000313" key="2">
    <source>
        <dbReference type="Proteomes" id="UP001272242"/>
    </source>
</evidence>
<dbReference type="Proteomes" id="UP001272242">
    <property type="component" value="Unassembled WGS sequence"/>
</dbReference>
<keyword evidence="1" id="KW-0378">Hydrolase</keyword>
<dbReference type="InterPro" id="IPR029058">
    <property type="entry name" value="AB_hydrolase_fold"/>
</dbReference>
<keyword evidence="2" id="KW-1185">Reference proteome</keyword>
<dbReference type="InterPro" id="IPR000801">
    <property type="entry name" value="Esterase-like"/>
</dbReference>
<dbReference type="PANTHER" id="PTHR48098:SF3">
    <property type="entry name" value="IRON(III) ENTEROBACTIN ESTERASE"/>
    <property type="match status" value="1"/>
</dbReference>
<dbReference type="PANTHER" id="PTHR48098">
    <property type="entry name" value="ENTEROCHELIN ESTERASE-RELATED"/>
    <property type="match status" value="1"/>
</dbReference>
<protein>
    <submittedName>
        <fullName evidence="1">Alpha/beta hydrolase-fold protein</fullName>
    </submittedName>
</protein>
<reference evidence="2" key="1">
    <citation type="journal article" date="2023" name="Mar. Drugs">
        <title>Gemmata algarum, a Novel Planctomycete Isolated from an Algal Mat, Displays Antimicrobial Activity.</title>
        <authorList>
            <person name="Kumar G."/>
            <person name="Kallscheuer N."/>
            <person name="Kashif M."/>
            <person name="Ahamad S."/>
            <person name="Jagadeeshwari U."/>
            <person name="Pannikurungottu S."/>
            <person name="Haufschild T."/>
            <person name="Kabuu M."/>
            <person name="Sasikala C."/>
            <person name="Jogler C."/>
            <person name="Ramana C."/>
        </authorList>
    </citation>
    <scope>NUCLEOTIDE SEQUENCE [LARGE SCALE GENOMIC DNA]</scope>
    <source>
        <strain evidence="2">JC673</strain>
    </source>
</reference>
<dbReference type="GO" id="GO:0016787">
    <property type="term" value="F:hydrolase activity"/>
    <property type="evidence" value="ECO:0007669"/>
    <property type="project" value="UniProtKB-KW"/>
</dbReference>
<comment type="caution">
    <text evidence="1">The sequence shown here is derived from an EMBL/GenBank/DDBJ whole genome shotgun (WGS) entry which is preliminary data.</text>
</comment>
<name>A0ABU5F6T0_9BACT</name>
<dbReference type="InterPro" id="IPR050583">
    <property type="entry name" value="Mycobacterial_A85_antigen"/>
</dbReference>
<dbReference type="RefSeq" id="WP_320689310.1">
    <property type="nucleotide sequence ID" value="NZ_JAXBLV010000230.1"/>
</dbReference>
<gene>
    <name evidence="1" type="ORF">R5W23_004555</name>
</gene>
<sequence>MVAFPTSGGRFFEWENRGLVRALGHALENGWLHLTCVDAVDRESWYAYHTHPGARVWRHEQYTQYVMNEVLPWVQWRNPNPYTIFTGASFGAFHALSMGLRYPDRVNRILSMSGLADIKMFLSGYHDQTVYRQNPVDFIPNEHDGWRLDRLRSQNIILAVGNGDRLVHQNRELSGKLWGKGIGNALREWDGFAHDWPVWSDMIQKYIGGND</sequence>
<organism evidence="1 2">
    <name type="scientific">Gemmata algarum</name>
    <dbReference type="NCBI Taxonomy" id="2975278"/>
    <lineage>
        <taxon>Bacteria</taxon>
        <taxon>Pseudomonadati</taxon>
        <taxon>Planctomycetota</taxon>
        <taxon>Planctomycetia</taxon>
        <taxon>Gemmatales</taxon>
        <taxon>Gemmataceae</taxon>
        <taxon>Gemmata</taxon>
    </lineage>
</organism>